<keyword evidence="3" id="KW-1185">Reference proteome</keyword>
<keyword evidence="2" id="KW-0547">Nucleotide-binding</keyword>
<name>A0A1X7L1Z6_9SPHI</name>
<dbReference type="STRING" id="561061.SAMN05660862_3511"/>
<evidence type="ECO:0000259" key="1">
    <source>
        <dbReference type="Pfam" id="PF04326"/>
    </source>
</evidence>
<keyword evidence="2" id="KW-0347">Helicase</keyword>
<dbReference type="InterPro" id="IPR007421">
    <property type="entry name" value="Schlafen_AlbA_2_dom"/>
</dbReference>
<keyword evidence="2" id="KW-0378">Hydrolase</keyword>
<gene>
    <name evidence="2" type="ORF">SAMN05660862_3511</name>
</gene>
<dbReference type="Pfam" id="PF13749">
    <property type="entry name" value="HATPase_c_4"/>
    <property type="match status" value="1"/>
</dbReference>
<feature type="domain" description="Schlafen AlbA-2" evidence="1">
    <location>
        <begin position="14"/>
        <end position="130"/>
    </location>
</feature>
<protein>
    <submittedName>
        <fullName evidence="2">ATP-dependent DNA helicase RecG</fullName>
    </submittedName>
</protein>
<dbReference type="Proteomes" id="UP000192980">
    <property type="component" value="Unassembled WGS sequence"/>
</dbReference>
<dbReference type="PANTHER" id="PTHR30595">
    <property type="entry name" value="GLPR-RELATED TRANSCRIPTIONAL REPRESSOR"/>
    <property type="match status" value="1"/>
</dbReference>
<dbReference type="Gene3D" id="3.30.565.60">
    <property type="match status" value="1"/>
</dbReference>
<dbReference type="EMBL" id="FXAU01000007">
    <property type="protein sequence ID" value="SMG47871.1"/>
    <property type="molecule type" value="Genomic_DNA"/>
</dbReference>
<evidence type="ECO:0000313" key="2">
    <source>
        <dbReference type="EMBL" id="SMG47871.1"/>
    </source>
</evidence>
<dbReference type="OrthoDB" id="613884at2"/>
<reference evidence="2 3" key="1">
    <citation type="submission" date="2017-04" db="EMBL/GenBank/DDBJ databases">
        <authorList>
            <person name="Afonso C.L."/>
            <person name="Miller P.J."/>
            <person name="Scott M.A."/>
            <person name="Spackman E."/>
            <person name="Goraichik I."/>
            <person name="Dimitrov K.M."/>
            <person name="Suarez D.L."/>
            <person name="Swayne D.E."/>
        </authorList>
    </citation>
    <scope>NUCLEOTIDE SEQUENCE [LARGE SCALE GENOMIC DNA]</scope>
    <source>
        <strain evidence="2 3">DSM 22418</strain>
    </source>
</reference>
<keyword evidence="2" id="KW-0067">ATP-binding</keyword>
<organism evidence="2 3">
    <name type="scientific">Sphingobacterium psychroaquaticum</name>
    <dbReference type="NCBI Taxonomy" id="561061"/>
    <lineage>
        <taxon>Bacteria</taxon>
        <taxon>Pseudomonadati</taxon>
        <taxon>Bacteroidota</taxon>
        <taxon>Sphingobacteriia</taxon>
        <taxon>Sphingobacteriales</taxon>
        <taxon>Sphingobacteriaceae</taxon>
        <taxon>Sphingobacterium</taxon>
    </lineage>
</organism>
<dbReference type="Gene3D" id="3.30.950.30">
    <property type="entry name" value="Schlafen, AAA domain"/>
    <property type="match status" value="1"/>
</dbReference>
<dbReference type="InterPro" id="IPR038475">
    <property type="entry name" value="RecG_C_sf"/>
</dbReference>
<accession>A0A1X7L1Z6</accession>
<evidence type="ECO:0000313" key="3">
    <source>
        <dbReference type="Proteomes" id="UP000192980"/>
    </source>
</evidence>
<sequence length="542" mass="62197">MEEILDSLLTLSTENEIVEFKEANNRYDKDKLGKYFSALANEANLQGKSRAWFVMGVKDDKSITGTSINDREINEYKLEMSNSTSPKCSFVEVHRIIKDGKNVLLFEIPASPKGQPIAWKGHWYGRDGESLGALNQIELDTIRSQSKQVDWSASIIESATIDDLSPEAIAFARIQFKEKNSRLRDEVDTWTDQVFLDKAKITIKGKITNTTILLLGNPESEHFINPATSRITWILKDKDNIEKDYEHFYSPFILTVIDVSAKIRNLKYRYIKSDSLFPEEVDQYDPYIIREALNNCIAHQDYTLGGKIIVVENEDGLLSFINSGKFIPNSVEEVVTSESPEPRYRNTFLVGAMVNLNMIDTIGSGIKRMYNIQRRKFFPLPEYDLREDKVKVTIYGKVVDLNYARKVAEMPSLSLEDIIILDKVAKQKNISDEEAKTLKNKKLIEGRKPSYHISSKVAAITGEKADYMKQRGIDDEYCQKMILDYLDKFSVGTKKDFDKLLLDKLPDVLNEKQKRNKVKNNLQTLRRLGKIEPIDNVWKLSK</sequence>
<dbReference type="AlphaFoldDB" id="A0A1X7L1Z6"/>
<dbReference type="Pfam" id="PF04326">
    <property type="entry name" value="SLFN_AlbA_2"/>
    <property type="match status" value="1"/>
</dbReference>
<dbReference type="PANTHER" id="PTHR30595:SF6">
    <property type="entry name" value="SCHLAFEN ALBA-2 DOMAIN-CONTAINING PROTEIN"/>
    <property type="match status" value="1"/>
</dbReference>
<dbReference type="GO" id="GO:0004386">
    <property type="term" value="F:helicase activity"/>
    <property type="evidence" value="ECO:0007669"/>
    <property type="project" value="UniProtKB-KW"/>
</dbReference>
<proteinExistence type="predicted"/>
<dbReference type="InterPro" id="IPR038461">
    <property type="entry name" value="Schlafen_AlbA_2_dom_sf"/>
</dbReference>